<dbReference type="GO" id="GO:0051083">
    <property type="term" value="P:'de novo' cotranslational protein folding"/>
    <property type="evidence" value="ECO:0007669"/>
    <property type="project" value="TreeGrafter"/>
</dbReference>
<evidence type="ECO:0000313" key="12">
    <source>
        <dbReference type="EMBL" id="PIW97036.1"/>
    </source>
</evidence>
<evidence type="ECO:0000256" key="1">
    <source>
        <dbReference type="ARBA" id="ARBA00000971"/>
    </source>
</evidence>
<dbReference type="InterPro" id="IPR027304">
    <property type="entry name" value="Trigger_fact/SurA_dom_sf"/>
</dbReference>
<reference evidence="13" key="1">
    <citation type="submission" date="2017-09" db="EMBL/GenBank/DDBJ databases">
        <title>Depth-based differentiation of microbial function through sediment-hosted aquifers and enrichment of novel symbionts in the deep terrestrial subsurface.</title>
        <authorList>
            <person name="Probst A.J."/>
            <person name="Ladd B."/>
            <person name="Jarett J.K."/>
            <person name="Geller-Mcgrath D.E."/>
            <person name="Sieber C.M.K."/>
            <person name="Emerson J.B."/>
            <person name="Anantharaman K."/>
            <person name="Thomas B.C."/>
            <person name="Malmstrom R."/>
            <person name="Stieglmeier M."/>
            <person name="Klingl A."/>
            <person name="Woyke T."/>
            <person name="Ryan C.M."/>
            <person name="Banfield J.F."/>
        </authorList>
    </citation>
    <scope>NUCLEOTIDE SEQUENCE [LARGE SCALE GENOMIC DNA]</scope>
</reference>
<dbReference type="GO" id="GO:0043022">
    <property type="term" value="F:ribosome binding"/>
    <property type="evidence" value="ECO:0007669"/>
    <property type="project" value="TreeGrafter"/>
</dbReference>
<dbReference type="PANTHER" id="PTHR30560">
    <property type="entry name" value="TRIGGER FACTOR CHAPERONE AND PEPTIDYL-PROLYL CIS/TRANS ISOMERASE"/>
    <property type="match status" value="1"/>
</dbReference>
<comment type="caution">
    <text evidence="12">The sequence shown here is derived from an EMBL/GenBank/DDBJ whole genome shotgun (WGS) entry which is preliminary data.</text>
</comment>
<accession>A0A2M7INX3</accession>
<keyword evidence="7" id="KW-0143">Chaperone</keyword>
<evidence type="ECO:0000313" key="13">
    <source>
        <dbReference type="Proteomes" id="UP000230837"/>
    </source>
</evidence>
<evidence type="ECO:0000256" key="9">
    <source>
        <dbReference type="ARBA" id="ARBA00029986"/>
    </source>
</evidence>
<comment type="catalytic activity">
    <reaction evidence="1">
        <text>[protein]-peptidylproline (omega=180) = [protein]-peptidylproline (omega=0)</text>
        <dbReference type="Rhea" id="RHEA:16237"/>
        <dbReference type="Rhea" id="RHEA-COMP:10747"/>
        <dbReference type="Rhea" id="RHEA-COMP:10748"/>
        <dbReference type="ChEBI" id="CHEBI:83833"/>
        <dbReference type="ChEBI" id="CHEBI:83834"/>
        <dbReference type="EC" id="5.2.1.8"/>
    </reaction>
</comment>
<dbReference type="InterPro" id="IPR008880">
    <property type="entry name" value="Trigger_fac_C"/>
</dbReference>
<dbReference type="EMBL" id="PFHR01000096">
    <property type="protein sequence ID" value="PIW97036.1"/>
    <property type="molecule type" value="Genomic_DNA"/>
</dbReference>
<comment type="similarity">
    <text evidence="3">Belongs to the FKBP-type PPIase family. Tig subfamily.</text>
</comment>
<dbReference type="GO" id="GO:0044183">
    <property type="term" value="F:protein folding chaperone"/>
    <property type="evidence" value="ECO:0007669"/>
    <property type="project" value="TreeGrafter"/>
</dbReference>
<sequence>MSHSHHHHDINFKSAFTVTKEEGSQVKIAGEIPFSELEEERKAAIKHLGTNVKLDGFRPGHIPTTVLEKHLGEMTVLTEMAERVIGHMYPHILEAHAIDAIGYPQISITKIAAGNPLGFTATVAVMPTITLPDYKQIAKTTNLGKESTGVTDTDVEKQIAEILRQKMAYERLQAKAVAKNVAKGTNDGDLPTPESEQAKVIETEEDFSKLPLPELTDELVKTLGQPGQFTGIDDFKTKLREHLEIEKKQEVETKHRAIITDEIIKQTTVDLPQILIDSELNQMFFQMNEDLERANLKMDDYLKHIKKTKEELEKEWTPAAEKRAQLQLILNEIAKDSDIKPDEKQLEEQVKQLLEQFKDADERRVRIYVASMMTNEAVMKMLEAL</sequence>
<organism evidence="12 13">
    <name type="scientific">Candidatus Kaiserbacteria bacterium CG_4_8_14_3_um_filter_38_9</name>
    <dbReference type="NCBI Taxonomy" id="1974599"/>
    <lineage>
        <taxon>Bacteria</taxon>
        <taxon>Candidatus Kaiseribacteriota</taxon>
    </lineage>
</organism>
<dbReference type="InterPro" id="IPR008881">
    <property type="entry name" value="Trigger_fac_ribosome-bd_bac"/>
</dbReference>
<dbReference type="GO" id="GO:0043335">
    <property type="term" value="P:protein unfolding"/>
    <property type="evidence" value="ECO:0007669"/>
    <property type="project" value="TreeGrafter"/>
</dbReference>
<dbReference type="PANTHER" id="PTHR30560:SF3">
    <property type="entry name" value="TRIGGER FACTOR-LIKE PROTEIN TIG, CHLOROPLASTIC"/>
    <property type="match status" value="1"/>
</dbReference>
<evidence type="ECO:0000256" key="7">
    <source>
        <dbReference type="ARBA" id="ARBA00023186"/>
    </source>
</evidence>
<evidence type="ECO:0000256" key="5">
    <source>
        <dbReference type="ARBA" id="ARBA00016902"/>
    </source>
</evidence>
<keyword evidence="8" id="KW-0413">Isomerase</keyword>
<dbReference type="InterPro" id="IPR037041">
    <property type="entry name" value="Trigger_fac_C_sf"/>
</dbReference>
<name>A0A2M7INX3_9BACT</name>
<keyword evidence="6" id="KW-0697">Rotamase</keyword>
<proteinExistence type="inferred from homology"/>
<dbReference type="Pfam" id="PF05698">
    <property type="entry name" value="Trigger_C"/>
    <property type="match status" value="1"/>
</dbReference>
<dbReference type="Proteomes" id="UP000230837">
    <property type="component" value="Unassembled WGS sequence"/>
</dbReference>
<evidence type="ECO:0000256" key="6">
    <source>
        <dbReference type="ARBA" id="ARBA00023110"/>
    </source>
</evidence>
<dbReference type="SUPFAM" id="SSF109998">
    <property type="entry name" value="Triger factor/SurA peptide-binding domain-like"/>
    <property type="match status" value="1"/>
</dbReference>
<dbReference type="InterPro" id="IPR005215">
    <property type="entry name" value="Trig_fac"/>
</dbReference>
<dbReference type="Gene3D" id="3.30.70.1050">
    <property type="entry name" value="Trigger factor ribosome-binding domain"/>
    <property type="match status" value="1"/>
</dbReference>
<dbReference type="SUPFAM" id="SSF102735">
    <property type="entry name" value="Trigger factor ribosome-binding domain"/>
    <property type="match status" value="1"/>
</dbReference>
<gene>
    <name evidence="12" type="ORF">COZ82_01730</name>
</gene>
<dbReference type="AlphaFoldDB" id="A0A2M7INX3"/>
<comment type="subcellular location">
    <subcellularLocation>
        <location evidence="2">Cytoplasm</location>
    </subcellularLocation>
</comment>
<evidence type="ECO:0000256" key="8">
    <source>
        <dbReference type="ARBA" id="ARBA00023235"/>
    </source>
</evidence>
<dbReference type="EC" id="5.2.1.8" evidence="4"/>
<dbReference type="InterPro" id="IPR036611">
    <property type="entry name" value="Trigger_fac_ribosome-bd_sf"/>
</dbReference>
<dbReference type="Pfam" id="PF05697">
    <property type="entry name" value="Trigger_N"/>
    <property type="match status" value="1"/>
</dbReference>
<feature type="domain" description="Trigger factor ribosome-binding bacterial" evidence="10">
    <location>
        <begin position="16"/>
        <end position="162"/>
    </location>
</feature>
<evidence type="ECO:0000256" key="2">
    <source>
        <dbReference type="ARBA" id="ARBA00004496"/>
    </source>
</evidence>
<evidence type="ECO:0000256" key="3">
    <source>
        <dbReference type="ARBA" id="ARBA00005464"/>
    </source>
</evidence>
<feature type="domain" description="Trigger factor C-terminal" evidence="11">
    <location>
        <begin position="232"/>
        <end position="369"/>
    </location>
</feature>
<evidence type="ECO:0000259" key="11">
    <source>
        <dbReference type="Pfam" id="PF05698"/>
    </source>
</evidence>
<dbReference type="Gene3D" id="1.10.3120.10">
    <property type="entry name" value="Trigger factor, C-terminal domain"/>
    <property type="match status" value="1"/>
</dbReference>
<dbReference type="GO" id="GO:0015031">
    <property type="term" value="P:protein transport"/>
    <property type="evidence" value="ECO:0007669"/>
    <property type="project" value="InterPro"/>
</dbReference>
<dbReference type="GO" id="GO:0005737">
    <property type="term" value="C:cytoplasm"/>
    <property type="evidence" value="ECO:0007669"/>
    <property type="project" value="UniProtKB-SubCell"/>
</dbReference>
<evidence type="ECO:0000259" key="10">
    <source>
        <dbReference type="Pfam" id="PF05697"/>
    </source>
</evidence>
<evidence type="ECO:0000256" key="4">
    <source>
        <dbReference type="ARBA" id="ARBA00013194"/>
    </source>
</evidence>
<protein>
    <recommendedName>
        <fullName evidence="5">Trigger factor</fullName>
        <ecNumber evidence="4">5.2.1.8</ecNumber>
    </recommendedName>
    <alternativeName>
        <fullName evidence="9">PPIase</fullName>
    </alternativeName>
</protein>
<dbReference type="GO" id="GO:0003755">
    <property type="term" value="F:peptidyl-prolyl cis-trans isomerase activity"/>
    <property type="evidence" value="ECO:0007669"/>
    <property type="project" value="UniProtKB-KW"/>
</dbReference>